<name>A0ABY7FUB5_MYAAR</name>
<feature type="region of interest" description="Disordered" evidence="7">
    <location>
        <begin position="363"/>
        <end position="430"/>
    </location>
</feature>
<evidence type="ECO:0000313" key="10">
    <source>
        <dbReference type="EMBL" id="WAR24642.1"/>
    </source>
</evidence>
<dbReference type="InterPro" id="IPR001680">
    <property type="entry name" value="WD40_rpt"/>
</dbReference>
<keyword evidence="5" id="KW-0677">Repeat</keyword>
<feature type="compositionally biased region" description="Gly residues" evidence="7">
    <location>
        <begin position="393"/>
        <end position="408"/>
    </location>
</feature>
<dbReference type="PANTHER" id="PTHR19849">
    <property type="entry name" value="PHOSPHOLIPASE A-2-ACTIVATING PROTEIN"/>
    <property type="match status" value="1"/>
</dbReference>
<evidence type="ECO:0000313" key="11">
    <source>
        <dbReference type="Proteomes" id="UP001164746"/>
    </source>
</evidence>
<dbReference type="InterPro" id="IPR013535">
    <property type="entry name" value="PUL_dom"/>
</dbReference>
<keyword evidence="3" id="KW-0963">Cytoplasm</keyword>
<dbReference type="Proteomes" id="UP001164746">
    <property type="component" value="Chromosome 13"/>
</dbReference>
<keyword evidence="11" id="KW-1185">Reference proteome</keyword>
<evidence type="ECO:0000256" key="2">
    <source>
        <dbReference type="ARBA" id="ARBA00008495"/>
    </source>
</evidence>
<dbReference type="SMART" id="SM00320">
    <property type="entry name" value="WD40"/>
    <property type="match status" value="6"/>
</dbReference>
<dbReference type="PROSITE" id="PS51396">
    <property type="entry name" value="PUL"/>
    <property type="match status" value="1"/>
</dbReference>
<dbReference type="InterPro" id="IPR015155">
    <property type="entry name" value="PFU"/>
</dbReference>
<sequence>MAAPYQLRCQIFGHSKDVRAVTPAIIPENAVVSGSRDATARVWVEEEDGKGYREGHFMSGHKNFVSSVCCMPPDDKYPHGLIFTGSNDNTILAFTLDSPQHIFQLAGHSGTVCSMAAGKFGTLLSGSWDKTAKVWLHQKCVMTLEGHQSAVWAVAIMPEQGVMLTGSADKTIKVWKAGKCENTITGHDDCVRGLAVTQGCEFLSCSNDATVRRWLVTGECIAVYYGHENFVYSLAVLQNGQDFVSSGEDRTVRVWKDGECRQTINHPCLSIWSLCVMANGDIEYDYVFSVDIEEGKPPLKLPYNLTEDPWFAAQMFIEKNNLSQAFLDQVANFITENTKGATLTQGSGASYADPFTGGNRYVPGSSSSTSTEGADPFTGGGRYIPGGSSAPSAGGGGGGADPFTGGGRYVPSYNGEQTGTGGAYTTGTVNPNLSKRNEFFPKETTLTFDAANPAQIMGKLREFNGTVEAGLKVDDKLIEGLEGLLHRDLPSEDNLNTLRALLLWPNNCVFPALDVLRITIKTQEVNVAFCVKDDILAAMMKFWTPENSVPNQVLSLKVVCNMFAQPQGFKLCMDNREKIVNSAIVIKDSKNKNVHIGLGTLILNFSVALFGSLDLEGKKKTLQAASECLKSKPDPEAAFRLFIAMGTLIHKDENIQKLAKSLGIANMLGDYLRLSYESEITENLSDDMEITEKAFRQQASRQYRRNRNSLPQRQK</sequence>
<gene>
    <name evidence="10" type="ORF">MAR_038311</name>
</gene>
<organism evidence="10 11">
    <name type="scientific">Mya arenaria</name>
    <name type="common">Soft-shell clam</name>
    <dbReference type="NCBI Taxonomy" id="6604"/>
    <lineage>
        <taxon>Eukaryota</taxon>
        <taxon>Metazoa</taxon>
        <taxon>Spiralia</taxon>
        <taxon>Lophotrochozoa</taxon>
        <taxon>Mollusca</taxon>
        <taxon>Bivalvia</taxon>
        <taxon>Autobranchia</taxon>
        <taxon>Heteroconchia</taxon>
        <taxon>Euheterodonta</taxon>
        <taxon>Imparidentia</taxon>
        <taxon>Neoheterodontei</taxon>
        <taxon>Myida</taxon>
        <taxon>Myoidea</taxon>
        <taxon>Myidae</taxon>
        <taxon>Mya</taxon>
    </lineage>
</organism>
<feature type="region of interest" description="Disordered" evidence="7">
    <location>
        <begin position="696"/>
        <end position="715"/>
    </location>
</feature>
<dbReference type="PROSITE" id="PS50082">
    <property type="entry name" value="WD_REPEATS_2"/>
    <property type="match status" value="3"/>
</dbReference>
<evidence type="ECO:0000256" key="1">
    <source>
        <dbReference type="ARBA" id="ARBA00004496"/>
    </source>
</evidence>
<evidence type="ECO:0000256" key="6">
    <source>
        <dbReference type="PROSITE-ProRule" id="PRU00221"/>
    </source>
</evidence>
<evidence type="ECO:0000256" key="4">
    <source>
        <dbReference type="ARBA" id="ARBA00022574"/>
    </source>
</evidence>
<keyword evidence="4 6" id="KW-0853">WD repeat</keyword>
<dbReference type="InterPro" id="IPR020472">
    <property type="entry name" value="WD40_PAC1"/>
</dbReference>
<dbReference type="Pfam" id="PF08324">
    <property type="entry name" value="PUL"/>
    <property type="match status" value="1"/>
</dbReference>
<evidence type="ECO:0000256" key="5">
    <source>
        <dbReference type="ARBA" id="ARBA00022737"/>
    </source>
</evidence>
<evidence type="ECO:0000256" key="7">
    <source>
        <dbReference type="SAM" id="MobiDB-lite"/>
    </source>
</evidence>
<dbReference type="Pfam" id="PF00400">
    <property type="entry name" value="WD40"/>
    <property type="match status" value="6"/>
</dbReference>
<accession>A0ABY7FUB5</accession>
<feature type="repeat" description="WD" evidence="6">
    <location>
        <begin position="224"/>
        <end position="256"/>
    </location>
</feature>
<feature type="repeat" description="WD" evidence="6">
    <location>
        <begin position="105"/>
        <end position="135"/>
    </location>
</feature>
<dbReference type="PRINTS" id="PR00320">
    <property type="entry name" value="GPROTEINBRPT"/>
</dbReference>
<feature type="domain" description="PUL" evidence="9">
    <location>
        <begin position="438"/>
        <end position="690"/>
    </location>
</feature>
<comment type="similarity">
    <text evidence="2">Belongs to the WD repeat PLAP family.</text>
</comment>
<feature type="domain" description="PFU" evidence="8">
    <location>
        <begin position="243"/>
        <end position="348"/>
    </location>
</feature>
<dbReference type="InterPro" id="IPR015943">
    <property type="entry name" value="WD40/YVTN_repeat-like_dom_sf"/>
</dbReference>
<dbReference type="PROSITE" id="PS50294">
    <property type="entry name" value="WD_REPEATS_REGION"/>
    <property type="match status" value="2"/>
</dbReference>
<feature type="repeat" description="WD" evidence="6">
    <location>
        <begin position="144"/>
        <end position="176"/>
    </location>
</feature>
<dbReference type="Pfam" id="PF09070">
    <property type="entry name" value="PFU"/>
    <property type="match status" value="1"/>
</dbReference>
<protein>
    <submittedName>
        <fullName evidence="10">PLAP-like protein</fullName>
    </submittedName>
</protein>
<dbReference type="Gene3D" id="3.10.20.870">
    <property type="entry name" value="PFU (PLAA family ubiquitin binding), C-terminal domain"/>
    <property type="match status" value="1"/>
</dbReference>
<dbReference type="InterPro" id="IPR038122">
    <property type="entry name" value="PFU_sf"/>
</dbReference>
<evidence type="ECO:0000256" key="3">
    <source>
        <dbReference type="ARBA" id="ARBA00022490"/>
    </source>
</evidence>
<proteinExistence type="inferred from homology"/>
<reference evidence="10" key="1">
    <citation type="submission" date="2022-11" db="EMBL/GenBank/DDBJ databases">
        <title>Centuries of genome instability and evolution in soft-shell clam transmissible cancer (bioRxiv).</title>
        <authorList>
            <person name="Hart S.F.M."/>
            <person name="Yonemitsu M.A."/>
            <person name="Giersch R.M."/>
            <person name="Beal B.F."/>
            <person name="Arriagada G."/>
            <person name="Davis B.W."/>
            <person name="Ostrander E.A."/>
            <person name="Goff S.P."/>
            <person name="Metzger M.J."/>
        </authorList>
    </citation>
    <scope>NUCLEOTIDE SEQUENCE</scope>
    <source>
        <strain evidence="10">MELC-2E11</strain>
        <tissue evidence="10">Siphon/mantle</tissue>
    </source>
</reference>
<evidence type="ECO:0000259" key="9">
    <source>
        <dbReference type="PROSITE" id="PS51396"/>
    </source>
</evidence>
<dbReference type="Gene3D" id="1.25.10.10">
    <property type="entry name" value="Leucine-rich Repeat Variant"/>
    <property type="match status" value="1"/>
</dbReference>
<dbReference type="Gene3D" id="2.130.10.10">
    <property type="entry name" value="YVTN repeat-like/Quinoprotein amine dehydrogenase"/>
    <property type="match status" value="3"/>
</dbReference>
<dbReference type="InterPro" id="IPR011989">
    <property type="entry name" value="ARM-like"/>
</dbReference>
<comment type="subcellular location">
    <subcellularLocation>
        <location evidence="1">Cytoplasm</location>
    </subcellularLocation>
</comment>
<dbReference type="CDD" id="cd00200">
    <property type="entry name" value="WD40"/>
    <property type="match status" value="1"/>
</dbReference>
<dbReference type="PANTHER" id="PTHR19849:SF0">
    <property type="entry name" value="PHOSPHOLIPASE A-2-ACTIVATING PROTEIN"/>
    <property type="match status" value="1"/>
</dbReference>
<dbReference type="SUPFAM" id="SSF50978">
    <property type="entry name" value="WD40 repeat-like"/>
    <property type="match status" value="1"/>
</dbReference>
<evidence type="ECO:0000259" key="8">
    <source>
        <dbReference type="PROSITE" id="PS51394"/>
    </source>
</evidence>
<dbReference type="InterPro" id="IPR036322">
    <property type="entry name" value="WD40_repeat_dom_sf"/>
</dbReference>
<dbReference type="EMBL" id="CP111024">
    <property type="protein sequence ID" value="WAR24642.1"/>
    <property type="molecule type" value="Genomic_DNA"/>
</dbReference>
<dbReference type="PROSITE" id="PS51394">
    <property type="entry name" value="PFU"/>
    <property type="match status" value="1"/>
</dbReference>